<organism evidence="3 4">
    <name type="scientific">Mixta tenebrionis</name>
    <dbReference type="NCBI Taxonomy" id="2562439"/>
    <lineage>
        <taxon>Bacteria</taxon>
        <taxon>Pseudomonadati</taxon>
        <taxon>Pseudomonadota</taxon>
        <taxon>Gammaproteobacteria</taxon>
        <taxon>Enterobacterales</taxon>
        <taxon>Erwiniaceae</taxon>
        <taxon>Mixta</taxon>
    </lineage>
</organism>
<accession>A0A506V7R3</accession>
<protein>
    <submittedName>
        <fullName evidence="3">Alpha/beta hydrolase</fullName>
    </submittedName>
</protein>
<proteinExistence type="predicted"/>
<comment type="caution">
    <text evidence="3">The sequence shown here is derived from an EMBL/GenBank/DDBJ whole genome shotgun (WGS) entry which is preliminary data.</text>
</comment>
<dbReference type="EMBL" id="VHQI01000007">
    <property type="protein sequence ID" value="TPW41697.1"/>
    <property type="molecule type" value="Genomic_DNA"/>
</dbReference>
<dbReference type="PANTHER" id="PTHR43798:SF31">
    <property type="entry name" value="AB HYDROLASE SUPERFAMILY PROTEIN YCLE"/>
    <property type="match status" value="1"/>
</dbReference>
<dbReference type="GO" id="GO:0016020">
    <property type="term" value="C:membrane"/>
    <property type="evidence" value="ECO:0007669"/>
    <property type="project" value="TreeGrafter"/>
</dbReference>
<dbReference type="Pfam" id="PF00561">
    <property type="entry name" value="Abhydrolase_1"/>
    <property type="match status" value="1"/>
</dbReference>
<dbReference type="Gene3D" id="3.40.50.1820">
    <property type="entry name" value="alpha/beta hydrolase"/>
    <property type="match status" value="1"/>
</dbReference>
<dbReference type="RefSeq" id="WP_141176634.1">
    <property type="nucleotide sequence ID" value="NZ_JBHUFX010000022.1"/>
</dbReference>
<dbReference type="PANTHER" id="PTHR43798">
    <property type="entry name" value="MONOACYLGLYCEROL LIPASE"/>
    <property type="match status" value="1"/>
</dbReference>
<evidence type="ECO:0000313" key="3">
    <source>
        <dbReference type="EMBL" id="TPW41697.1"/>
    </source>
</evidence>
<dbReference type="SUPFAM" id="SSF53474">
    <property type="entry name" value="alpha/beta-Hydrolases"/>
    <property type="match status" value="1"/>
</dbReference>
<dbReference type="OrthoDB" id="9780765at2"/>
<keyword evidence="4" id="KW-1185">Reference proteome</keyword>
<dbReference type="InterPro" id="IPR000073">
    <property type="entry name" value="AB_hydrolase_1"/>
</dbReference>
<keyword evidence="1 3" id="KW-0378">Hydrolase</keyword>
<dbReference type="PRINTS" id="PR00111">
    <property type="entry name" value="ABHYDROLASE"/>
</dbReference>
<reference evidence="3 4" key="1">
    <citation type="submission" date="2019-06" db="EMBL/GenBank/DDBJ databases">
        <authorList>
            <person name="Yang Y."/>
        </authorList>
    </citation>
    <scope>NUCLEOTIDE SEQUENCE [LARGE SCALE GENOMIC DNA]</scope>
    <source>
        <strain evidence="3 4">BIT-26</strain>
    </source>
</reference>
<dbReference type="AlphaFoldDB" id="A0A506V7R3"/>
<dbReference type="InterPro" id="IPR029058">
    <property type="entry name" value="AB_hydrolase_fold"/>
</dbReference>
<evidence type="ECO:0000313" key="4">
    <source>
        <dbReference type="Proteomes" id="UP000319523"/>
    </source>
</evidence>
<evidence type="ECO:0000256" key="1">
    <source>
        <dbReference type="ARBA" id="ARBA00022801"/>
    </source>
</evidence>
<dbReference type="Proteomes" id="UP000319523">
    <property type="component" value="Unassembled WGS sequence"/>
</dbReference>
<dbReference type="InterPro" id="IPR050266">
    <property type="entry name" value="AB_hydrolase_sf"/>
</dbReference>
<gene>
    <name evidence="3" type="ORF">FKM52_13175</name>
</gene>
<feature type="domain" description="AB hydrolase-1" evidence="2">
    <location>
        <begin position="13"/>
        <end position="236"/>
    </location>
</feature>
<sequence length="256" mass="27831">MTDWLEQGSGAALTLLHGISSGAAAWHKQLALPGCRVVAWEMPGYGVSPPLTQEKALAGDYAQALAALLDRQGVQRTVLVGHSLGALVAAAFAARFPERVIALVLADPAQGYGAADAERREQVWRSREQQIALGGETLAQTRAARLLRPDASAEDIATVASGMRRLRAEGFLAAAWMLAHDDIHRWLSRWNKPFEVWCGAQDSITPPAQARALAQRYGMRCRLIPDAGHASYLDNAAQFNQQLLRVMEEVRNEGTD</sequence>
<name>A0A506V7R3_9GAMM</name>
<dbReference type="GO" id="GO:0016787">
    <property type="term" value="F:hydrolase activity"/>
    <property type="evidence" value="ECO:0007669"/>
    <property type="project" value="UniProtKB-KW"/>
</dbReference>
<evidence type="ECO:0000259" key="2">
    <source>
        <dbReference type="Pfam" id="PF00561"/>
    </source>
</evidence>